<accession>X7XZ74</accession>
<evidence type="ECO:0000313" key="2">
    <source>
        <dbReference type="Proteomes" id="UP000020561"/>
    </source>
</evidence>
<dbReference type="AlphaFoldDB" id="X7XZ74"/>
<dbReference type="EMBL" id="JAOA01000024">
    <property type="protein sequence ID" value="EUA00129.1"/>
    <property type="molecule type" value="Genomic_DNA"/>
</dbReference>
<reference evidence="1 2" key="1">
    <citation type="submission" date="2013-12" db="EMBL/GenBank/DDBJ databases">
        <authorList>
            <person name="Brown-Elliot B."/>
            <person name="Wallace R."/>
            <person name="Lenaerts A."/>
            <person name="Ordway D."/>
            <person name="DeGroote M.A."/>
            <person name="Parker T."/>
            <person name="Sizemore C."/>
            <person name="Tallon L.J."/>
            <person name="Sadzewicz L.K."/>
            <person name="Sengamalay N."/>
            <person name="Fraser C.M."/>
            <person name="Hine E."/>
            <person name="Shefchek K.A."/>
            <person name="Das S.P."/>
            <person name="Tettelin H."/>
        </authorList>
    </citation>
    <scope>NUCLEOTIDE SEQUENCE [LARGE SCALE GENOMIC DNA]</scope>
    <source>
        <strain evidence="1 2">662</strain>
    </source>
</reference>
<comment type="caution">
    <text evidence="1">The sequence shown here is derived from an EMBL/GenBank/DDBJ whole genome shotgun (WGS) entry which is preliminary data.</text>
</comment>
<gene>
    <name evidence="1" type="ORF">I545_6703</name>
</gene>
<sequence length="42" mass="4724">MLVGAILFELSPVVEHCAVVRVPILLHHKRITQWPTSAAARY</sequence>
<name>X7XZ74_MYCKA</name>
<evidence type="ECO:0000313" key="1">
    <source>
        <dbReference type="EMBL" id="EUA00129.1"/>
    </source>
</evidence>
<organism evidence="1 2">
    <name type="scientific">Mycobacterium kansasii 662</name>
    <dbReference type="NCBI Taxonomy" id="1299326"/>
    <lineage>
        <taxon>Bacteria</taxon>
        <taxon>Bacillati</taxon>
        <taxon>Actinomycetota</taxon>
        <taxon>Actinomycetes</taxon>
        <taxon>Mycobacteriales</taxon>
        <taxon>Mycobacteriaceae</taxon>
        <taxon>Mycobacterium</taxon>
    </lineage>
</organism>
<dbReference type="PATRIC" id="fig|1299326.3.peg.6439"/>
<proteinExistence type="predicted"/>
<protein>
    <submittedName>
        <fullName evidence="1">Uncharacterized protein</fullName>
    </submittedName>
</protein>
<dbReference type="Proteomes" id="UP000020561">
    <property type="component" value="Unassembled WGS sequence"/>
</dbReference>